<keyword evidence="8" id="KW-0406">Ion transport</keyword>
<evidence type="ECO:0000256" key="6">
    <source>
        <dbReference type="ARBA" id="ARBA00022781"/>
    </source>
</evidence>
<dbReference type="EMBL" id="JACEIK010017403">
    <property type="protein sequence ID" value="MCE5165852.1"/>
    <property type="molecule type" value="Genomic_DNA"/>
</dbReference>
<keyword evidence="9" id="KW-0472">Membrane</keyword>
<evidence type="ECO:0000256" key="12">
    <source>
        <dbReference type="ARBA" id="ARBA00048383"/>
    </source>
</evidence>
<protein>
    <recommendedName>
        <fullName evidence="3">H(+)-transporting two-sector ATPase</fullName>
        <ecNumber evidence="3">7.1.2.2</ecNumber>
    </recommendedName>
</protein>
<keyword evidence="7" id="KW-0067">ATP-binding</keyword>
<evidence type="ECO:0000256" key="7">
    <source>
        <dbReference type="ARBA" id="ARBA00022840"/>
    </source>
</evidence>
<accession>A0ABS8Y427</accession>
<keyword evidence="5" id="KW-0547">Nucleotide-binding</keyword>
<name>A0ABS8Y427_DATST</name>
<keyword evidence="6" id="KW-0375">Hydrogen ion transport</keyword>
<dbReference type="PANTHER" id="PTHR15184:SF71">
    <property type="entry name" value="ATP SYNTHASE SUBUNIT BETA, MITOCHONDRIAL"/>
    <property type="match status" value="1"/>
</dbReference>
<feature type="non-terminal residue" evidence="13">
    <location>
        <position position="109"/>
    </location>
</feature>
<organism evidence="13 14">
    <name type="scientific">Datura stramonium</name>
    <name type="common">Jimsonweed</name>
    <name type="synonym">Common thornapple</name>
    <dbReference type="NCBI Taxonomy" id="4076"/>
    <lineage>
        <taxon>Eukaryota</taxon>
        <taxon>Viridiplantae</taxon>
        <taxon>Streptophyta</taxon>
        <taxon>Embryophyta</taxon>
        <taxon>Tracheophyta</taxon>
        <taxon>Spermatophyta</taxon>
        <taxon>Magnoliopsida</taxon>
        <taxon>eudicotyledons</taxon>
        <taxon>Gunneridae</taxon>
        <taxon>Pentapetalae</taxon>
        <taxon>asterids</taxon>
        <taxon>lamiids</taxon>
        <taxon>Solanales</taxon>
        <taxon>Solanaceae</taxon>
        <taxon>Solanoideae</taxon>
        <taxon>Datureae</taxon>
        <taxon>Datura</taxon>
    </lineage>
</organism>
<evidence type="ECO:0000256" key="9">
    <source>
        <dbReference type="ARBA" id="ARBA00023136"/>
    </source>
</evidence>
<evidence type="ECO:0000313" key="13">
    <source>
        <dbReference type="EMBL" id="MCE5165852.1"/>
    </source>
</evidence>
<keyword evidence="10" id="KW-0139">CF(1)</keyword>
<proteinExistence type="inferred from homology"/>
<comment type="catalytic activity">
    <reaction evidence="12">
        <text>ATP + H2O + 4 H(+)(in) = ADP + phosphate + 5 H(+)(out)</text>
        <dbReference type="Rhea" id="RHEA:57720"/>
        <dbReference type="ChEBI" id="CHEBI:15377"/>
        <dbReference type="ChEBI" id="CHEBI:15378"/>
        <dbReference type="ChEBI" id="CHEBI:30616"/>
        <dbReference type="ChEBI" id="CHEBI:43474"/>
        <dbReference type="ChEBI" id="CHEBI:456216"/>
        <dbReference type="EC" id="7.1.2.2"/>
    </reaction>
</comment>
<gene>
    <name evidence="13" type="ORF">HAX54_012660</name>
</gene>
<comment type="subcellular location">
    <subcellularLocation>
        <location evidence="1">Membrane</location>
    </subcellularLocation>
</comment>
<evidence type="ECO:0000256" key="2">
    <source>
        <dbReference type="ARBA" id="ARBA00008936"/>
    </source>
</evidence>
<evidence type="ECO:0000256" key="8">
    <source>
        <dbReference type="ARBA" id="ARBA00023065"/>
    </source>
</evidence>
<sequence length="109" mass="12591">LVEVVQHIIVRRTDCGTAWGISVSPQNGLTMEEYFRDVNEKDVLLFINNIFRFVQASLPIPAGESRPFNREILKLKRLDIEELSIHKIRIIDTGLFHRKGEFCVPIEAE</sequence>
<evidence type="ECO:0000313" key="14">
    <source>
        <dbReference type="Proteomes" id="UP000823775"/>
    </source>
</evidence>
<dbReference type="PANTHER" id="PTHR15184">
    <property type="entry name" value="ATP SYNTHASE"/>
    <property type="match status" value="1"/>
</dbReference>
<comment type="similarity">
    <text evidence="2">Belongs to the ATPase alpha/beta chains family.</text>
</comment>
<evidence type="ECO:0000256" key="5">
    <source>
        <dbReference type="ARBA" id="ARBA00022741"/>
    </source>
</evidence>
<keyword evidence="11" id="KW-0066">ATP synthesis</keyword>
<dbReference type="InterPro" id="IPR050053">
    <property type="entry name" value="ATPase_alpha/beta_chains"/>
</dbReference>
<evidence type="ECO:0000256" key="11">
    <source>
        <dbReference type="ARBA" id="ARBA00023310"/>
    </source>
</evidence>
<dbReference type="Gene3D" id="3.40.50.12240">
    <property type="match status" value="1"/>
</dbReference>
<dbReference type="EC" id="7.1.2.2" evidence="3"/>
<evidence type="ECO:0000256" key="1">
    <source>
        <dbReference type="ARBA" id="ARBA00004370"/>
    </source>
</evidence>
<evidence type="ECO:0000256" key="10">
    <source>
        <dbReference type="ARBA" id="ARBA00023196"/>
    </source>
</evidence>
<evidence type="ECO:0000256" key="3">
    <source>
        <dbReference type="ARBA" id="ARBA00012473"/>
    </source>
</evidence>
<dbReference type="Proteomes" id="UP000823775">
    <property type="component" value="Unassembled WGS sequence"/>
</dbReference>
<comment type="caution">
    <text evidence="13">The sequence shown here is derived from an EMBL/GenBank/DDBJ whole genome shotgun (WGS) entry which is preliminary data.</text>
</comment>
<evidence type="ECO:0000256" key="4">
    <source>
        <dbReference type="ARBA" id="ARBA00022448"/>
    </source>
</evidence>
<feature type="non-terminal residue" evidence="13">
    <location>
        <position position="1"/>
    </location>
</feature>
<keyword evidence="14" id="KW-1185">Reference proteome</keyword>
<keyword evidence="4" id="KW-0813">Transport</keyword>
<reference evidence="13 14" key="1">
    <citation type="journal article" date="2021" name="BMC Genomics">
        <title>Datura genome reveals duplications of psychoactive alkaloid biosynthetic genes and high mutation rate following tissue culture.</title>
        <authorList>
            <person name="Rajewski A."/>
            <person name="Carter-House D."/>
            <person name="Stajich J."/>
            <person name="Litt A."/>
        </authorList>
    </citation>
    <scope>NUCLEOTIDE SEQUENCE [LARGE SCALE GENOMIC DNA]</scope>
    <source>
        <strain evidence="13">AR-01</strain>
    </source>
</reference>